<feature type="region of interest" description="Disordered" evidence="1">
    <location>
        <begin position="67"/>
        <end position="92"/>
    </location>
</feature>
<feature type="compositionally biased region" description="Low complexity" evidence="1">
    <location>
        <begin position="67"/>
        <end position="85"/>
    </location>
</feature>
<reference evidence="3" key="1">
    <citation type="journal article" date="2019" name="Int. J. Syst. Evol. Microbiol.">
        <title>The Global Catalogue of Microorganisms (GCM) 10K type strain sequencing project: providing services to taxonomists for standard genome sequencing and annotation.</title>
        <authorList>
            <consortium name="The Broad Institute Genomics Platform"/>
            <consortium name="The Broad Institute Genome Sequencing Center for Infectious Disease"/>
            <person name="Wu L."/>
            <person name="Ma J."/>
        </authorList>
    </citation>
    <scope>NUCLEOTIDE SEQUENCE [LARGE SCALE GENOMIC DNA]</scope>
    <source>
        <strain evidence="3">CGMCC 1.16026</strain>
    </source>
</reference>
<accession>A0ABW1Z973</accession>
<sequence length="92" mass="9528">MATRTDFIEVQLTPAAVAFAASSPVRASNGRASYAFTGTSTVEVLTSEWSNWLSKLVTPKGDAMLQTAPTSATATTPSTSAPADTATKETTK</sequence>
<evidence type="ECO:0000256" key="1">
    <source>
        <dbReference type="SAM" id="MobiDB-lite"/>
    </source>
</evidence>
<dbReference type="Proteomes" id="UP001596391">
    <property type="component" value="Unassembled WGS sequence"/>
</dbReference>
<comment type="caution">
    <text evidence="2">The sequence shown here is derived from an EMBL/GenBank/DDBJ whole genome shotgun (WGS) entry which is preliminary data.</text>
</comment>
<name>A0ABW1Z973_9BACT</name>
<evidence type="ECO:0000313" key="3">
    <source>
        <dbReference type="Proteomes" id="UP001596391"/>
    </source>
</evidence>
<gene>
    <name evidence="2" type="ORF">ACFQBQ_07585</name>
</gene>
<dbReference type="RefSeq" id="WP_263371817.1">
    <property type="nucleotide sequence ID" value="NZ_JAGSYD010000003.1"/>
</dbReference>
<dbReference type="EMBL" id="JBHSWI010000001">
    <property type="protein sequence ID" value="MFC6645448.1"/>
    <property type="molecule type" value="Genomic_DNA"/>
</dbReference>
<keyword evidence="3" id="KW-1185">Reference proteome</keyword>
<evidence type="ECO:0000313" key="2">
    <source>
        <dbReference type="EMBL" id="MFC6645448.1"/>
    </source>
</evidence>
<proteinExistence type="predicted"/>
<organism evidence="2 3">
    <name type="scientific">Granulicella cerasi</name>
    <dbReference type="NCBI Taxonomy" id="741063"/>
    <lineage>
        <taxon>Bacteria</taxon>
        <taxon>Pseudomonadati</taxon>
        <taxon>Acidobacteriota</taxon>
        <taxon>Terriglobia</taxon>
        <taxon>Terriglobales</taxon>
        <taxon>Acidobacteriaceae</taxon>
        <taxon>Granulicella</taxon>
    </lineage>
</organism>
<protein>
    <submittedName>
        <fullName evidence="2">Uncharacterized protein</fullName>
    </submittedName>
</protein>